<dbReference type="Pfam" id="PF05258">
    <property type="entry name" value="DciA"/>
    <property type="match status" value="1"/>
</dbReference>
<accession>A0A1X4XVQ9</accession>
<dbReference type="OrthoDB" id="46633at2"/>
<dbReference type="STRING" id="1562698.DESAMIL20_1157"/>
<comment type="caution">
    <text evidence="1">The sequence shown here is derived from an EMBL/GenBank/DDBJ whole genome shotgun (WGS) entry which is preliminary data.</text>
</comment>
<name>A0A1X4XVQ9_9BACT</name>
<evidence type="ECO:0000313" key="1">
    <source>
        <dbReference type="EMBL" id="OSS41604.1"/>
    </source>
</evidence>
<keyword evidence="2" id="KW-1185">Reference proteome</keyword>
<dbReference type="Proteomes" id="UP000194141">
    <property type="component" value="Unassembled WGS sequence"/>
</dbReference>
<organism evidence="1 2">
    <name type="scientific">Desulfurella amilsii</name>
    <dbReference type="NCBI Taxonomy" id="1562698"/>
    <lineage>
        <taxon>Bacteria</taxon>
        <taxon>Pseudomonadati</taxon>
        <taxon>Campylobacterota</taxon>
        <taxon>Desulfurellia</taxon>
        <taxon>Desulfurellales</taxon>
        <taxon>Desulfurellaceae</taxon>
        <taxon>Desulfurella</taxon>
    </lineage>
</organism>
<dbReference type="EMBL" id="MDSU01000018">
    <property type="protein sequence ID" value="OSS41604.1"/>
    <property type="molecule type" value="Genomic_DNA"/>
</dbReference>
<reference evidence="1 2" key="1">
    <citation type="journal article" date="2017" name="Front. Microbiol.">
        <title>Genome Sequence of Desulfurella amilsii Strain TR1 and Comparative Genomics of Desulfurellaceae Family.</title>
        <authorList>
            <person name="Florentino A.P."/>
            <person name="Stams A.J."/>
            <person name="Sanchez-Andrea I."/>
        </authorList>
    </citation>
    <scope>NUCLEOTIDE SEQUENCE [LARGE SCALE GENOMIC DNA]</scope>
    <source>
        <strain evidence="1 2">TR1</strain>
    </source>
</reference>
<evidence type="ECO:0000313" key="2">
    <source>
        <dbReference type="Proteomes" id="UP000194141"/>
    </source>
</evidence>
<dbReference type="RefSeq" id="WP_086033848.1">
    <property type="nucleotide sequence ID" value="NZ_MDSU01000018.1"/>
</dbReference>
<proteinExistence type="predicted"/>
<sequence length="96" mass="10990">MALVDISTATFDLLKDLGLERAGYILKAKDIFKQLNFSEDDVVVLNFKDGVLTIGVFSSVWHQEMESMKDQLIKKLNELSSDMQFEKIIIKEIAYD</sequence>
<gene>
    <name evidence="1" type="ORF">DESAMIL20_1157</name>
</gene>
<dbReference type="InterPro" id="IPR007922">
    <property type="entry name" value="DciA-like"/>
</dbReference>
<dbReference type="AlphaFoldDB" id="A0A1X4XVQ9"/>
<protein>
    <submittedName>
        <fullName evidence="1">Uncharacterized protein</fullName>
    </submittedName>
</protein>